<evidence type="ECO:0000313" key="1">
    <source>
        <dbReference type="EMBL" id="GFY20300.1"/>
    </source>
</evidence>
<keyword evidence="2" id="KW-1185">Reference proteome</keyword>
<dbReference type="EMBL" id="BMAU01021355">
    <property type="protein sequence ID" value="GFY20300.1"/>
    <property type="molecule type" value="Genomic_DNA"/>
</dbReference>
<accession>A0A8X6VSS6</accession>
<gene>
    <name evidence="1" type="ORF">TNCV_209321</name>
</gene>
<proteinExistence type="predicted"/>
<sequence length="102" mass="11149">MTEVSVLTAWRVKDLEHENLIPGVFQKGQSESSVLSEKLALLCRILPEFGGKALHSSPMSGFSFHLATEGTCVGALNANPVCVRVWSEDLRSNFRSSDNIAE</sequence>
<organism evidence="1 2">
    <name type="scientific">Trichonephila clavipes</name>
    <name type="common">Golden silk orbweaver</name>
    <name type="synonym">Nephila clavipes</name>
    <dbReference type="NCBI Taxonomy" id="2585209"/>
    <lineage>
        <taxon>Eukaryota</taxon>
        <taxon>Metazoa</taxon>
        <taxon>Ecdysozoa</taxon>
        <taxon>Arthropoda</taxon>
        <taxon>Chelicerata</taxon>
        <taxon>Arachnida</taxon>
        <taxon>Araneae</taxon>
        <taxon>Araneomorphae</taxon>
        <taxon>Entelegynae</taxon>
        <taxon>Araneoidea</taxon>
        <taxon>Nephilidae</taxon>
        <taxon>Trichonephila</taxon>
    </lineage>
</organism>
<name>A0A8X6VSS6_TRICX</name>
<reference evidence="1" key="1">
    <citation type="submission" date="2020-08" db="EMBL/GenBank/DDBJ databases">
        <title>Multicomponent nature underlies the extraordinary mechanical properties of spider dragline silk.</title>
        <authorList>
            <person name="Kono N."/>
            <person name="Nakamura H."/>
            <person name="Mori M."/>
            <person name="Yoshida Y."/>
            <person name="Ohtoshi R."/>
            <person name="Malay A.D."/>
            <person name="Moran D.A.P."/>
            <person name="Tomita M."/>
            <person name="Numata K."/>
            <person name="Arakawa K."/>
        </authorList>
    </citation>
    <scope>NUCLEOTIDE SEQUENCE</scope>
</reference>
<protein>
    <submittedName>
        <fullName evidence="1">Uncharacterized protein</fullName>
    </submittedName>
</protein>
<dbReference type="AlphaFoldDB" id="A0A8X6VSS6"/>
<dbReference type="Proteomes" id="UP000887159">
    <property type="component" value="Unassembled WGS sequence"/>
</dbReference>
<comment type="caution">
    <text evidence="1">The sequence shown here is derived from an EMBL/GenBank/DDBJ whole genome shotgun (WGS) entry which is preliminary data.</text>
</comment>
<evidence type="ECO:0000313" key="2">
    <source>
        <dbReference type="Proteomes" id="UP000887159"/>
    </source>
</evidence>